<name>A0A502EGP7_9MYCO</name>
<dbReference type="PROSITE" id="PS00061">
    <property type="entry name" value="ADH_SHORT"/>
    <property type="match status" value="1"/>
</dbReference>
<accession>A0A502EGP7</accession>
<dbReference type="OrthoDB" id="3676637at2"/>
<dbReference type="GO" id="GO:0016491">
    <property type="term" value="F:oxidoreductase activity"/>
    <property type="evidence" value="ECO:0007669"/>
    <property type="project" value="UniProtKB-KW"/>
</dbReference>
<comment type="caution">
    <text evidence="4">The sequence shown here is derived from an EMBL/GenBank/DDBJ whole genome shotgun (WGS) entry which is preliminary data.</text>
</comment>
<dbReference type="PANTHER" id="PTHR43618">
    <property type="entry name" value="7-ALPHA-HYDROXYSTEROID DEHYDROGENASE"/>
    <property type="match status" value="1"/>
</dbReference>
<dbReference type="PRINTS" id="PR00080">
    <property type="entry name" value="SDRFAMILY"/>
</dbReference>
<dbReference type="PANTHER" id="PTHR43618:SF8">
    <property type="entry name" value="7ALPHA-HYDROXYSTEROID DEHYDROGENASE"/>
    <property type="match status" value="1"/>
</dbReference>
<proteinExistence type="inferred from homology"/>
<evidence type="ECO:0000313" key="5">
    <source>
        <dbReference type="Proteomes" id="UP000320095"/>
    </source>
</evidence>
<evidence type="ECO:0000313" key="4">
    <source>
        <dbReference type="EMBL" id="TPG36627.1"/>
    </source>
</evidence>
<gene>
    <name evidence="4" type="ORF">EAH80_01340</name>
</gene>
<dbReference type="InterPro" id="IPR036291">
    <property type="entry name" value="NAD(P)-bd_dom_sf"/>
</dbReference>
<organism evidence="4 5">
    <name type="scientific">Mycolicibacterium hodleri</name>
    <dbReference type="NCBI Taxonomy" id="49897"/>
    <lineage>
        <taxon>Bacteria</taxon>
        <taxon>Bacillati</taxon>
        <taxon>Actinomycetota</taxon>
        <taxon>Actinomycetes</taxon>
        <taxon>Mycobacteriales</taxon>
        <taxon>Mycobacteriaceae</taxon>
        <taxon>Mycolicibacterium</taxon>
    </lineage>
</organism>
<dbReference type="Pfam" id="PF13561">
    <property type="entry name" value="adh_short_C2"/>
    <property type="match status" value="1"/>
</dbReference>
<evidence type="ECO:0000256" key="3">
    <source>
        <dbReference type="ARBA" id="ARBA00023002"/>
    </source>
</evidence>
<dbReference type="FunFam" id="3.40.50.720:FF:000084">
    <property type="entry name" value="Short-chain dehydrogenase reductase"/>
    <property type="match status" value="1"/>
</dbReference>
<sequence>MDLGLQDAAVAVTGGTAGMGRAIAECYARDGARVVVLARTESAIDETVTMLQSVGSPDPFGVATDLSRPDTVEAAFDEIASRWGVLNVLVNTVGAGASIAGTFDDIDDARWGEAFDLMTMGAVRTCRAALPLLRKAPWARIVNLSAGSVQRQSPRLMAYTAGKAALTSLTKNLSQTLAPEGILVNTVSPGTFITTQIHEFLADEIATRGVDPDDDVEIAAVLQDMFGHALGQLGRAGLPEEIAPIVTLLGSRRNSYTTGADVNVDGGSDFR</sequence>
<dbReference type="RefSeq" id="WP_140687361.1">
    <property type="nucleotide sequence ID" value="NZ_RCZG01000001.1"/>
</dbReference>
<evidence type="ECO:0000256" key="2">
    <source>
        <dbReference type="ARBA" id="ARBA00022857"/>
    </source>
</evidence>
<keyword evidence="2" id="KW-0521">NADP</keyword>
<keyword evidence="5" id="KW-1185">Reference proteome</keyword>
<dbReference type="AlphaFoldDB" id="A0A502EGP7"/>
<reference evidence="4 5" key="1">
    <citation type="journal article" date="2019" name="Environ. Microbiol.">
        <title>Species interactions and distinct microbial communities in high Arctic permafrost affected cryosols are associated with the CH4 and CO2 gas fluxes.</title>
        <authorList>
            <person name="Altshuler I."/>
            <person name="Hamel J."/>
            <person name="Turney S."/>
            <person name="Magnuson E."/>
            <person name="Levesque R."/>
            <person name="Greer C."/>
            <person name="Whyte L.G."/>
        </authorList>
    </citation>
    <scope>NUCLEOTIDE SEQUENCE [LARGE SCALE GENOMIC DNA]</scope>
    <source>
        <strain evidence="4 5">S5.20</strain>
    </source>
</reference>
<dbReference type="SUPFAM" id="SSF51735">
    <property type="entry name" value="NAD(P)-binding Rossmann-fold domains"/>
    <property type="match status" value="1"/>
</dbReference>
<dbReference type="CDD" id="cd05233">
    <property type="entry name" value="SDR_c"/>
    <property type="match status" value="1"/>
</dbReference>
<dbReference type="Proteomes" id="UP000320095">
    <property type="component" value="Unassembled WGS sequence"/>
</dbReference>
<dbReference type="InterPro" id="IPR052178">
    <property type="entry name" value="Sec_Metab_Biosynth_SDR"/>
</dbReference>
<dbReference type="InterPro" id="IPR002347">
    <property type="entry name" value="SDR_fam"/>
</dbReference>
<dbReference type="PRINTS" id="PR00081">
    <property type="entry name" value="GDHRDH"/>
</dbReference>
<dbReference type="Gene3D" id="3.40.50.720">
    <property type="entry name" value="NAD(P)-binding Rossmann-like Domain"/>
    <property type="match status" value="1"/>
</dbReference>
<keyword evidence="3" id="KW-0560">Oxidoreductase</keyword>
<comment type="similarity">
    <text evidence="1">Belongs to the short-chain dehydrogenases/reductases (SDR) family.</text>
</comment>
<evidence type="ECO:0000256" key="1">
    <source>
        <dbReference type="ARBA" id="ARBA00006484"/>
    </source>
</evidence>
<dbReference type="InterPro" id="IPR020904">
    <property type="entry name" value="Sc_DH/Rdtase_CS"/>
</dbReference>
<protein>
    <submittedName>
        <fullName evidence="4">SDR family oxidoreductase</fullName>
    </submittedName>
</protein>
<dbReference type="EMBL" id="RCZG01000001">
    <property type="protein sequence ID" value="TPG36627.1"/>
    <property type="molecule type" value="Genomic_DNA"/>
</dbReference>